<feature type="chain" id="PRO_5044628961" evidence="2">
    <location>
        <begin position="19"/>
        <end position="202"/>
    </location>
</feature>
<evidence type="ECO:0000313" key="5">
    <source>
        <dbReference type="RefSeq" id="XP_033572208.1"/>
    </source>
</evidence>
<sequence>MAPAPCLLLSALAMAVVSLEMRVSTANGQSGSSAEAPISRNRSYPQGETPPSSCSDSPSIPSCSAVRPGGVIIIADLIHGDPRPAAALFFPHSLPPETAVHVETQPRGSWRPFAPVAPAGADRGVRCDQPLAFQNVWLFLADWPNRTTDQASAAGAGCVTAFPSVCCHHCCTSLGFNCSSHPPTTPRICQHPLRGPLDETIR</sequence>
<keyword evidence="4" id="KW-1185">Reference proteome</keyword>
<keyword evidence="2" id="KW-0732">Signal</keyword>
<dbReference type="GeneID" id="54453366"/>
<dbReference type="AlphaFoldDB" id="A0A6A6YB53"/>
<evidence type="ECO:0000256" key="1">
    <source>
        <dbReference type="SAM" id="MobiDB-lite"/>
    </source>
</evidence>
<proteinExistence type="predicted"/>
<name>A0A6A6YB53_9PEZI</name>
<dbReference type="Proteomes" id="UP000504636">
    <property type="component" value="Unplaced"/>
</dbReference>
<evidence type="ECO:0000256" key="2">
    <source>
        <dbReference type="SAM" id="SignalP"/>
    </source>
</evidence>
<accession>A0A6A6YB53</accession>
<organism evidence="3">
    <name type="scientific">Mytilinidion resinicola</name>
    <dbReference type="NCBI Taxonomy" id="574789"/>
    <lineage>
        <taxon>Eukaryota</taxon>
        <taxon>Fungi</taxon>
        <taxon>Dikarya</taxon>
        <taxon>Ascomycota</taxon>
        <taxon>Pezizomycotina</taxon>
        <taxon>Dothideomycetes</taxon>
        <taxon>Pleosporomycetidae</taxon>
        <taxon>Mytilinidiales</taxon>
        <taxon>Mytilinidiaceae</taxon>
        <taxon>Mytilinidion</taxon>
    </lineage>
</organism>
<reference evidence="3 5" key="1">
    <citation type="journal article" date="2020" name="Stud. Mycol.">
        <title>101 Dothideomycetes genomes: a test case for predicting lifestyles and emergence of pathogens.</title>
        <authorList>
            <person name="Haridas S."/>
            <person name="Albert R."/>
            <person name="Binder M."/>
            <person name="Bloem J."/>
            <person name="Labutti K."/>
            <person name="Salamov A."/>
            <person name="Andreopoulos B."/>
            <person name="Baker S."/>
            <person name="Barry K."/>
            <person name="Bills G."/>
            <person name="Bluhm B."/>
            <person name="Cannon C."/>
            <person name="Castanera R."/>
            <person name="Culley D."/>
            <person name="Daum C."/>
            <person name="Ezra D."/>
            <person name="Gonzalez J."/>
            <person name="Henrissat B."/>
            <person name="Kuo A."/>
            <person name="Liang C."/>
            <person name="Lipzen A."/>
            <person name="Lutzoni F."/>
            <person name="Magnuson J."/>
            <person name="Mondo S."/>
            <person name="Nolan M."/>
            <person name="Ohm R."/>
            <person name="Pangilinan J."/>
            <person name="Park H.-J."/>
            <person name="Ramirez L."/>
            <person name="Alfaro M."/>
            <person name="Sun H."/>
            <person name="Tritt A."/>
            <person name="Yoshinaga Y."/>
            <person name="Zwiers L.-H."/>
            <person name="Turgeon B."/>
            <person name="Goodwin S."/>
            <person name="Spatafora J."/>
            <person name="Crous P."/>
            <person name="Grigoriev I."/>
        </authorList>
    </citation>
    <scope>NUCLEOTIDE SEQUENCE</scope>
    <source>
        <strain evidence="3 5">CBS 304.34</strain>
    </source>
</reference>
<dbReference type="EMBL" id="MU003710">
    <property type="protein sequence ID" value="KAF2805244.1"/>
    <property type="molecule type" value="Genomic_DNA"/>
</dbReference>
<evidence type="ECO:0000313" key="4">
    <source>
        <dbReference type="Proteomes" id="UP000504636"/>
    </source>
</evidence>
<feature type="compositionally biased region" description="Low complexity" evidence="1">
    <location>
        <begin position="50"/>
        <end position="61"/>
    </location>
</feature>
<reference evidence="5" key="3">
    <citation type="submission" date="2025-04" db="UniProtKB">
        <authorList>
            <consortium name="RefSeq"/>
        </authorList>
    </citation>
    <scope>IDENTIFICATION</scope>
    <source>
        <strain evidence="5">CBS 304.34</strain>
    </source>
</reference>
<evidence type="ECO:0000313" key="3">
    <source>
        <dbReference type="EMBL" id="KAF2805244.1"/>
    </source>
</evidence>
<feature type="signal peptide" evidence="2">
    <location>
        <begin position="1"/>
        <end position="18"/>
    </location>
</feature>
<protein>
    <submittedName>
        <fullName evidence="3 5">Uncharacterized protein</fullName>
    </submittedName>
</protein>
<reference evidence="5" key="2">
    <citation type="submission" date="2020-04" db="EMBL/GenBank/DDBJ databases">
        <authorList>
            <consortium name="NCBI Genome Project"/>
        </authorList>
    </citation>
    <scope>NUCLEOTIDE SEQUENCE</scope>
    <source>
        <strain evidence="5">CBS 304.34</strain>
    </source>
</reference>
<feature type="region of interest" description="Disordered" evidence="1">
    <location>
        <begin position="26"/>
        <end position="61"/>
    </location>
</feature>
<gene>
    <name evidence="3 5" type="ORF">BDZ99DRAFT_116123</name>
</gene>
<dbReference type="RefSeq" id="XP_033572208.1">
    <property type="nucleotide sequence ID" value="XM_033712473.1"/>
</dbReference>